<dbReference type="EMBL" id="GBXM01045049">
    <property type="protein sequence ID" value="JAH63528.1"/>
    <property type="molecule type" value="Transcribed_RNA"/>
</dbReference>
<name>A0A0E9UEZ8_ANGAN</name>
<sequence length="20" mass="2418">MDELQVIFVSIKRPETFYVC</sequence>
<dbReference type="AlphaFoldDB" id="A0A0E9UEZ8"/>
<accession>A0A0E9UEZ8</accession>
<reference evidence="1" key="1">
    <citation type="submission" date="2014-11" db="EMBL/GenBank/DDBJ databases">
        <authorList>
            <person name="Amaro Gonzalez C."/>
        </authorList>
    </citation>
    <scope>NUCLEOTIDE SEQUENCE</scope>
</reference>
<evidence type="ECO:0000313" key="1">
    <source>
        <dbReference type="EMBL" id="JAH63528.1"/>
    </source>
</evidence>
<reference evidence="1" key="2">
    <citation type="journal article" date="2015" name="Fish Shellfish Immunol.">
        <title>Early steps in the European eel (Anguilla anguilla)-Vibrio vulnificus interaction in the gills: Role of the RtxA13 toxin.</title>
        <authorList>
            <person name="Callol A."/>
            <person name="Pajuelo D."/>
            <person name="Ebbesson L."/>
            <person name="Teles M."/>
            <person name="MacKenzie S."/>
            <person name="Amaro C."/>
        </authorList>
    </citation>
    <scope>NUCLEOTIDE SEQUENCE</scope>
</reference>
<proteinExistence type="predicted"/>
<organism evidence="1">
    <name type="scientific">Anguilla anguilla</name>
    <name type="common">European freshwater eel</name>
    <name type="synonym">Muraena anguilla</name>
    <dbReference type="NCBI Taxonomy" id="7936"/>
    <lineage>
        <taxon>Eukaryota</taxon>
        <taxon>Metazoa</taxon>
        <taxon>Chordata</taxon>
        <taxon>Craniata</taxon>
        <taxon>Vertebrata</taxon>
        <taxon>Euteleostomi</taxon>
        <taxon>Actinopterygii</taxon>
        <taxon>Neopterygii</taxon>
        <taxon>Teleostei</taxon>
        <taxon>Anguilliformes</taxon>
        <taxon>Anguillidae</taxon>
        <taxon>Anguilla</taxon>
    </lineage>
</organism>
<protein>
    <submittedName>
        <fullName evidence="1">Uncharacterized protein</fullName>
    </submittedName>
</protein>